<keyword evidence="5" id="KW-0998">Cell outer membrane</keyword>
<dbReference type="SUPFAM" id="SSF48452">
    <property type="entry name" value="TPR-like"/>
    <property type="match status" value="1"/>
</dbReference>
<organism evidence="9 10">
    <name type="scientific">Flavihumibacter stibioxidans</name>
    <dbReference type="NCBI Taxonomy" id="1834163"/>
    <lineage>
        <taxon>Bacteria</taxon>
        <taxon>Pseudomonadati</taxon>
        <taxon>Bacteroidota</taxon>
        <taxon>Chitinophagia</taxon>
        <taxon>Chitinophagales</taxon>
        <taxon>Chitinophagaceae</taxon>
        <taxon>Flavihumibacter</taxon>
    </lineage>
</organism>
<feature type="domain" description="RagB/SusD" evidence="7">
    <location>
        <begin position="270"/>
        <end position="471"/>
    </location>
</feature>
<dbReference type="InterPro" id="IPR011990">
    <property type="entry name" value="TPR-like_helical_dom_sf"/>
</dbReference>
<evidence type="ECO:0000259" key="8">
    <source>
        <dbReference type="Pfam" id="PF14322"/>
    </source>
</evidence>
<protein>
    <recommendedName>
        <fullName evidence="11">Starch-binding associating with outer membrane</fullName>
    </recommendedName>
</protein>
<gene>
    <name evidence="9" type="ORF">BC349_09380</name>
</gene>
<evidence type="ECO:0000313" key="10">
    <source>
        <dbReference type="Proteomes" id="UP000765802"/>
    </source>
</evidence>
<sequence>MNTIKRALRAVLIGLPVLMMFAGCSKFLDRKPLTATLDDLQQGGVEGQIYGLYGAIRNGDVAGQAFGGIPWLGMNNFRSDDSEKGSSPSDGADWGVIFDQFQYAKDHWAPTIYWDQHYVLIGQANTALQLADSLGLTDPASLVNIGEARMFRAFAYFDLVRAFGEVPKIDFRIYNPSDSKIAKSSVADIYTLIDSDLDFARANLPAEWPGQYIGRLTKGAALALSAKTQLYRKNWAGALSLAEQVINSKQYDLLSSYQKLFTTAGENSIESIWEIQASIGANNTDNYSAPYAVHQGVRGTADWDLGWGWNTPTQALVDAYEAGDPRKDASILFSGQDDGLYGKKVPDYPTIPRKYWNKKVYPEPTVQILTGNRQAGWLNQPILRYADVLLMAAEAANEIGGAENITKALTYLNKVRARARGNNASVLPDVAYVSKDQLRTAIQHERRVELALEGDRFYDLVRWGLAESVLGSSGYQPKHQYYPIPQSAIDFAGGVLKQNPNY</sequence>
<dbReference type="InterPro" id="IPR012944">
    <property type="entry name" value="SusD_RagB_dom"/>
</dbReference>
<keyword evidence="6" id="KW-0812">Transmembrane</keyword>
<evidence type="ECO:0000256" key="5">
    <source>
        <dbReference type="ARBA" id="ARBA00023237"/>
    </source>
</evidence>
<keyword evidence="4 6" id="KW-0472">Membrane</keyword>
<name>A0ABR7M9H2_9BACT</name>
<proteinExistence type="inferred from homology"/>
<comment type="subcellular location">
    <subcellularLocation>
        <location evidence="1">Cell outer membrane</location>
    </subcellularLocation>
</comment>
<dbReference type="Gene3D" id="1.25.40.390">
    <property type="match status" value="1"/>
</dbReference>
<evidence type="ECO:0000256" key="2">
    <source>
        <dbReference type="ARBA" id="ARBA00006275"/>
    </source>
</evidence>
<comment type="similarity">
    <text evidence="2">Belongs to the SusD family.</text>
</comment>
<evidence type="ECO:0000256" key="3">
    <source>
        <dbReference type="ARBA" id="ARBA00022729"/>
    </source>
</evidence>
<dbReference type="EMBL" id="MBUA01000012">
    <property type="protein sequence ID" value="MBC6491243.1"/>
    <property type="molecule type" value="Genomic_DNA"/>
</dbReference>
<dbReference type="PROSITE" id="PS51257">
    <property type="entry name" value="PROKAR_LIPOPROTEIN"/>
    <property type="match status" value="1"/>
</dbReference>
<feature type="transmembrane region" description="Helical" evidence="6">
    <location>
        <begin position="7"/>
        <end position="28"/>
    </location>
</feature>
<keyword evidence="3" id="KW-0732">Signal</keyword>
<evidence type="ECO:0000256" key="1">
    <source>
        <dbReference type="ARBA" id="ARBA00004442"/>
    </source>
</evidence>
<dbReference type="Proteomes" id="UP000765802">
    <property type="component" value="Unassembled WGS sequence"/>
</dbReference>
<dbReference type="InterPro" id="IPR033985">
    <property type="entry name" value="SusD-like_N"/>
</dbReference>
<evidence type="ECO:0000256" key="6">
    <source>
        <dbReference type="SAM" id="Phobius"/>
    </source>
</evidence>
<accession>A0ABR7M9H2</accession>
<feature type="domain" description="SusD-like N-terminal" evidence="8">
    <location>
        <begin position="86"/>
        <end position="228"/>
    </location>
</feature>
<dbReference type="Pfam" id="PF14322">
    <property type="entry name" value="SusD-like_3"/>
    <property type="match status" value="1"/>
</dbReference>
<dbReference type="RefSeq" id="WP_187256553.1">
    <property type="nucleotide sequence ID" value="NZ_JBHULF010000014.1"/>
</dbReference>
<keyword evidence="10" id="KW-1185">Reference proteome</keyword>
<evidence type="ECO:0008006" key="11">
    <source>
        <dbReference type="Google" id="ProtNLM"/>
    </source>
</evidence>
<evidence type="ECO:0000256" key="4">
    <source>
        <dbReference type="ARBA" id="ARBA00023136"/>
    </source>
</evidence>
<dbReference type="CDD" id="cd08977">
    <property type="entry name" value="SusD"/>
    <property type="match status" value="1"/>
</dbReference>
<evidence type="ECO:0000259" key="7">
    <source>
        <dbReference type="Pfam" id="PF07980"/>
    </source>
</evidence>
<evidence type="ECO:0000313" key="9">
    <source>
        <dbReference type="EMBL" id="MBC6491243.1"/>
    </source>
</evidence>
<keyword evidence="6" id="KW-1133">Transmembrane helix</keyword>
<comment type="caution">
    <text evidence="9">The sequence shown here is derived from an EMBL/GenBank/DDBJ whole genome shotgun (WGS) entry which is preliminary data.</text>
</comment>
<reference evidence="9 10" key="1">
    <citation type="submission" date="2016-07" db="EMBL/GenBank/DDBJ databases">
        <title>Genome analysis of Flavihumibacter stibioxidans YS-17.</title>
        <authorList>
            <person name="Shi K."/>
            <person name="Han Y."/>
            <person name="Wang G."/>
        </authorList>
    </citation>
    <scope>NUCLEOTIDE SEQUENCE [LARGE SCALE GENOMIC DNA]</scope>
    <source>
        <strain evidence="9 10">YS-17</strain>
    </source>
</reference>
<dbReference type="Pfam" id="PF07980">
    <property type="entry name" value="SusD_RagB"/>
    <property type="match status" value="1"/>
</dbReference>